<keyword evidence="8" id="KW-1185">Reference proteome</keyword>
<feature type="transmembrane region" description="Helical" evidence="6">
    <location>
        <begin position="173"/>
        <end position="195"/>
    </location>
</feature>
<dbReference type="AlphaFoldDB" id="A0A4R7UES4"/>
<reference evidence="7 8" key="1">
    <citation type="submission" date="2019-03" db="EMBL/GenBank/DDBJ databases">
        <title>Genomic Encyclopedia of Archaeal and Bacterial Type Strains, Phase II (KMG-II): from individual species to whole genera.</title>
        <authorList>
            <person name="Goeker M."/>
        </authorList>
    </citation>
    <scope>NUCLEOTIDE SEQUENCE [LARGE SCALE GENOMIC DNA]</scope>
    <source>
        <strain evidence="7 8">ATCC 35214</strain>
    </source>
</reference>
<evidence type="ECO:0000256" key="4">
    <source>
        <dbReference type="ARBA" id="ARBA00022989"/>
    </source>
</evidence>
<dbReference type="PIRSF" id="PIRSF006060">
    <property type="entry name" value="AA_transporter"/>
    <property type="match status" value="1"/>
</dbReference>
<evidence type="ECO:0000313" key="8">
    <source>
        <dbReference type="Proteomes" id="UP000295757"/>
    </source>
</evidence>
<dbReference type="OrthoDB" id="396415at2"/>
<dbReference type="PANTHER" id="PTHR42770:SF18">
    <property type="entry name" value="ARGININE_AGMATINE ANTIPORTER"/>
    <property type="match status" value="1"/>
</dbReference>
<sequence>MKKHFNERTFTFFTINFIVGLGFLTTISEVVDTGLWGYLIIGLCILTVTGTGLVFSRMGNAFKDHYGGSYSYARHLDSTLFEEQNPNEPRKIKLKKQIIKSFCYFVGWNQFLQSPVLSSISPLFLSTTFELVIPKEVNNFYTIIWTIRITAFVFFGALILVSTKGLNVNTKIIYMTSLVKWAFLGIGLFILLFNVISKSDQAFLDLSTQAETKGIKASLIFANVLLFIFAFAGIEDMASMIKDVEFKNFRKILFISLGIVAVIYLVFYTLLLAGRSILGTEISKIYYIAIGYAGTVIFVLGFIFNDIGYKITQTVATARKLIPLALDNHINPNYANHNKHGEYRNAIILTAIITFISMIILWLIPTLLSNDTSEKNPYFIAVINVNSVALLIEDALTTVIALLLEKRKQIAKIPLWEKIIYITNILWISTLVILVLVPEILGDSWNQSNTFTVVVYLAFILIGYMIKWHWTFKQKRQKIKIRSKKKEIRLIIRKNYAKENKRRKIKRTYRITI</sequence>
<dbReference type="GO" id="GO:0022857">
    <property type="term" value="F:transmembrane transporter activity"/>
    <property type="evidence" value="ECO:0007669"/>
    <property type="project" value="InterPro"/>
</dbReference>
<gene>
    <name evidence="7" type="ORF">BCF59_0348</name>
</gene>
<feature type="transmembrane region" description="Helical" evidence="6">
    <location>
        <begin position="415"/>
        <end position="437"/>
    </location>
</feature>
<evidence type="ECO:0000256" key="5">
    <source>
        <dbReference type="ARBA" id="ARBA00023136"/>
    </source>
</evidence>
<dbReference type="PANTHER" id="PTHR42770">
    <property type="entry name" value="AMINO ACID TRANSPORTER-RELATED"/>
    <property type="match status" value="1"/>
</dbReference>
<name>A0A4R7UES4_9BACT</name>
<dbReference type="GO" id="GO:0005886">
    <property type="term" value="C:plasma membrane"/>
    <property type="evidence" value="ECO:0007669"/>
    <property type="project" value="UniProtKB-SubCell"/>
</dbReference>
<protein>
    <submittedName>
        <fullName evidence="7">Amino acid/polyamine/organocation transporter (APC superfamily)</fullName>
    </submittedName>
</protein>
<evidence type="ECO:0000256" key="6">
    <source>
        <dbReference type="SAM" id="Phobius"/>
    </source>
</evidence>
<feature type="transmembrane region" description="Helical" evidence="6">
    <location>
        <begin position="346"/>
        <end position="365"/>
    </location>
</feature>
<dbReference type="InterPro" id="IPR050367">
    <property type="entry name" value="APC_superfamily"/>
</dbReference>
<accession>A0A4R7UES4</accession>
<evidence type="ECO:0000256" key="2">
    <source>
        <dbReference type="ARBA" id="ARBA00022475"/>
    </source>
</evidence>
<feature type="transmembrane region" description="Helical" evidence="6">
    <location>
        <begin position="252"/>
        <end position="273"/>
    </location>
</feature>
<proteinExistence type="predicted"/>
<comment type="caution">
    <text evidence="7">The sequence shown here is derived from an EMBL/GenBank/DDBJ whole genome shotgun (WGS) entry which is preliminary data.</text>
</comment>
<feature type="transmembrane region" description="Helical" evidence="6">
    <location>
        <begin position="140"/>
        <end position="161"/>
    </location>
</feature>
<keyword evidence="2" id="KW-1003">Cell membrane</keyword>
<dbReference type="Gene3D" id="1.20.1740.10">
    <property type="entry name" value="Amino acid/polyamine transporter I"/>
    <property type="match status" value="1"/>
</dbReference>
<organism evidence="7 8">
    <name type="scientific">Mycoplasmopsis mustelae</name>
    <dbReference type="NCBI Taxonomy" id="171289"/>
    <lineage>
        <taxon>Bacteria</taxon>
        <taxon>Bacillati</taxon>
        <taxon>Mycoplasmatota</taxon>
        <taxon>Mycoplasmoidales</taxon>
        <taxon>Metamycoplasmataceae</taxon>
        <taxon>Mycoplasmopsis</taxon>
    </lineage>
</organism>
<feature type="transmembrane region" description="Helical" evidence="6">
    <location>
        <begin position="215"/>
        <end position="232"/>
    </location>
</feature>
<feature type="transmembrane region" description="Helical" evidence="6">
    <location>
        <begin position="36"/>
        <end position="55"/>
    </location>
</feature>
<dbReference type="InterPro" id="IPR002293">
    <property type="entry name" value="AA/rel_permease1"/>
</dbReference>
<keyword evidence="3 6" id="KW-0812">Transmembrane</keyword>
<dbReference type="RefSeq" id="WP_134110625.1">
    <property type="nucleotide sequence ID" value="NZ_SOCN01000001.1"/>
</dbReference>
<feature type="transmembrane region" description="Helical" evidence="6">
    <location>
        <begin position="12"/>
        <end position="30"/>
    </location>
</feature>
<feature type="transmembrane region" description="Helical" evidence="6">
    <location>
        <begin position="449"/>
        <end position="470"/>
    </location>
</feature>
<keyword evidence="5 6" id="KW-0472">Membrane</keyword>
<evidence type="ECO:0000256" key="3">
    <source>
        <dbReference type="ARBA" id="ARBA00022692"/>
    </source>
</evidence>
<dbReference type="Proteomes" id="UP000295757">
    <property type="component" value="Unassembled WGS sequence"/>
</dbReference>
<evidence type="ECO:0000256" key="1">
    <source>
        <dbReference type="ARBA" id="ARBA00004651"/>
    </source>
</evidence>
<dbReference type="EMBL" id="SOCN01000001">
    <property type="protein sequence ID" value="TDV24383.1"/>
    <property type="molecule type" value="Genomic_DNA"/>
</dbReference>
<keyword evidence="4 6" id="KW-1133">Transmembrane helix</keyword>
<feature type="transmembrane region" description="Helical" evidence="6">
    <location>
        <begin position="101"/>
        <end position="120"/>
    </location>
</feature>
<feature type="transmembrane region" description="Helical" evidence="6">
    <location>
        <begin position="377"/>
        <end position="403"/>
    </location>
</feature>
<comment type="subcellular location">
    <subcellularLocation>
        <location evidence="1">Cell membrane</location>
        <topology evidence="1">Multi-pass membrane protein</topology>
    </subcellularLocation>
</comment>
<feature type="transmembrane region" description="Helical" evidence="6">
    <location>
        <begin position="285"/>
        <end position="304"/>
    </location>
</feature>
<dbReference type="Pfam" id="PF13520">
    <property type="entry name" value="AA_permease_2"/>
    <property type="match status" value="1"/>
</dbReference>
<evidence type="ECO:0000313" key="7">
    <source>
        <dbReference type="EMBL" id="TDV24383.1"/>
    </source>
</evidence>